<evidence type="ECO:0000313" key="1">
    <source>
        <dbReference type="EMBL" id="PTU49625.1"/>
    </source>
</evidence>
<sequence>MGAGVPANTGDARAIHRGACFAGTPAPTGVTIRRSAAVIVR</sequence>
<dbReference type="Proteomes" id="UP000244874">
    <property type="component" value="Unassembled WGS sequence"/>
</dbReference>
<comment type="caution">
    <text evidence="1">The sequence shown here is derived from an EMBL/GenBank/DDBJ whole genome shotgun (WGS) entry which is preliminary data.</text>
</comment>
<evidence type="ECO:0000313" key="2">
    <source>
        <dbReference type="Proteomes" id="UP000244874"/>
    </source>
</evidence>
<accession>A0A2R7UDT2</accession>
<protein>
    <submittedName>
        <fullName evidence="1">Diguanylate cyclase</fullName>
    </submittedName>
</protein>
<dbReference type="AlphaFoldDB" id="A0A2R7UDT2"/>
<dbReference type="EMBL" id="QANO01000175">
    <property type="protein sequence ID" value="PTU49625.1"/>
    <property type="molecule type" value="Genomic_DNA"/>
</dbReference>
<name>A0A2R7UDT2_PSEDL</name>
<proteinExistence type="predicted"/>
<gene>
    <name evidence="1" type="ORF">DBB42_24390</name>
</gene>
<reference evidence="1 2" key="1">
    <citation type="submission" date="2018-04" db="EMBL/GenBank/DDBJ databases">
        <authorList>
            <person name="Go L.Y."/>
            <person name="Mitchell J.A."/>
        </authorList>
    </citation>
    <scope>NUCLEOTIDE SEQUENCE [LARGE SCALE GENOMIC DNA]</scope>
    <source>
        <strain evidence="1 2">KCJK7865</strain>
    </source>
</reference>
<organism evidence="1 2">
    <name type="scientific">Pseudomonas plecoglossicida</name>
    <dbReference type="NCBI Taxonomy" id="70775"/>
    <lineage>
        <taxon>Bacteria</taxon>
        <taxon>Pseudomonadati</taxon>
        <taxon>Pseudomonadota</taxon>
        <taxon>Gammaproteobacteria</taxon>
        <taxon>Pseudomonadales</taxon>
        <taxon>Pseudomonadaceae</taxon>
        <taxon>Pseudomonas</taxon>
    </lineage>
</organism>